<organism evidence="2 3">
    <name type="scientific">Pseudomonas sediminis</name>
    <dbReference type="NCBI Taxonomy" id="1691904"/>
    <lineage>
        <taxon>Bacteria</taxon>
        <taxon>Pseudomonadati</taxon>
        <taxon>Pseudomonadota</taxon>
        <taxon>Gammaproteobacteria</taxon>
        <taxon>Pseudomonadales</taxon>
        <taxon>Pseudomonadaceae</taxon>
        <taxon>Pseudomonas</taxon>
    </lineage>
</organism>
<feature type="chain" id="PRO_5013727551" evidence="1">
    <location>
        <begin position="19"/>
        <end position="102"/>
    </location>
</feature>
<reference evidence="3" key="1">
    <citation type="submission" date="2017-06" db="EMBL/GenBank/DDBJ databases">
        <authorList>
            <person name="Rastogi G."/>
            <person name="Vaishampayan P."/>
            <person name="Seuylemezian A."/>
        </authorList>
    </citation>
    <scope>NUCLEOTIDE SEQUENCE [LARGE SCALE GENOMIC DNA]</scope>
    <source>
        <strain evidence="3">PI11</strain>
    </source>
</reference>
<sequence length="102" mass="11657">MYRLALLLTLLAPTALLADTLTIPVGDQGADLDASNLPHKGQSKRAVLERFGLADEEHKPVGQPPITRWDYREFSVYFEYDHVINSVRHHQPRHLDTVKEKQ</sequence>
<dbReference type="Proteomes" id="UP000229504">
    <property type="component" value="Unassembled WGS sequence"/>
</dbReference>
<name>A0A2G5FE36_9PSED</name>
<dbReference type="EMBL" id="NIQU01000010">
    <property type="protein sequence ID" value="PIA66221.1"/>
    <property type="molecule type" value="Genomic_DNA"/>
</dbReference>
<evidence type="ECO:0000313" key="2">
    <source>
        <dbReference type="EMBL" id="PIA66221.1"/>
    </source>
</evidence>
<gene>
    <name evidence="2" type="ORF">CDO35_20320</name>
</gene>
<dbReference type="RefSeq" id="WP_099526431.1">
    <property type="nucleotide sequence ID" value="NZ_NIQU01000010.1"/>
</dbReference>
<evidence type="ECO:0000313" key="3">
    <source>
        <dbReference type="Proteomes" id="UP000229504"/>
    </source>
</evidence>
<feature type="signal peptide" evidence="1">
    <location>
        <begin position="1"/>
        <end position="18"/>
    </location>
</feature>
<protein>
    <submittedName>
        <fullName evidence="2">Phosphodiesterase</fullName>
    </submittedName>
</protein>
<comment type="caution">
    <text evidence="2">The sequence shown here is derived from an EMBL/GenBank/DDBJ whole genome shotgun (WGS) entry which is preliminary data.</text>
</comment>
<proteinExistence type="predicted"/>
<keyword evidence="1" id="KW-0732">Signal</keyword>
<accession>A0A2G5FE36</accession>
<evidence type="ECO:0000256" key="1">
    <source>
        <dbReference type="SAM" id="SignalP"/>
    </source>
</evidence>
<dbReference type="AlphaFoldDB" id="A0A2G5FE36"/>